<proteinExistence type="predicted"/>
<dbReference type="Proteomes" id="UP001168098">
    <property type="component" value="Unassembled WGS sequence"/>
</dbReference>
<organism evidence="2 3">
    <name type="scientific">Vitis rotundifolia</name>
    <name type="common">Muscadine grape</name>
    <dbReference type="NCBI Taxonomy" id="103349"/>
    <lineage>
        <taxon>Eukaryota</taxon>
        <taxon>Viridiplantae</taxon>
        <taxon>Streptophyta</taxon>
        <taxon>Embryophyta</taxon>
        <taxon>Tracheophyta</taxon>
        <taxon>Spermatophyta</taxon>
        <taxon>Magnoliopsida</taxon>
        <taxon>eudicotyledons</taxon>
        <taxon>Gunneridae</taxon>
        <taxon>Pentapetalae</taxon>
        <taxon>rosids</taxon>
        <taxon>Vitales</taxon>
        <taxon>Vitaceae</taxon>
        <taxon>Viteae</taxon>
        <taxon>Vitis</taxon>
    </lineage>
</organism>
<protein>
    <submittedName>
        <fullName evidence="2">Uncharacterized protein</fullName>
    </submittedName>
</protein>
<evidence type="ECO:0000256" key="1">
    <source>
        <dbReference type="SAM" id="Coils"/>
    </source>
</evidence>
<feature type="coiled-coil region" evidence="1">
    <location>
        <begin position="18"/>
        <end position="52"/>
    </location>
</feature>
<sequence length="76" mass="9055">MRNRDEKLRDEWGSKGNKVELEAQMEQMALDNEILKQENHDISHRLEQCQLQDQLKMQYECSASYVTINELETLVE</sequence>
<keyword evidence="3" id="KW-1185">Reference proteome</keyword>
<dbReference type="AlphaFoldDB" id="A0AA39DPJ2"/>
<dbReference type="PANTHER" id="PTHR34452:SF7">
    <property type="entry name" value="MYOSIN HEAVY CHAIN-RELATED PROTEIN"/>
    <property type="match status" value="1"/>
</dbReference>
<dbReference type="PANTHER" id="PTHR34452">
    <property type="entry name" value="MYOSIN HEAVY CHAIN-RELATED PROTEIN"/>
    <property type="match status" value="1"/>
</dbReference>
<keyword evidence="1" id="KW-0175">Coiled coil</keyword>
<evidence type="ECO:0000313" key="3">
    <source>
        <dbReference type="Proteomes" id="UP001168098"/>
    </source>
</evidence>
<gene>
    <name evidence="2" type="ORF">PVL29_013594</name>
</gene>
<dbReference type="EMBL" id="JARBHA010000010">
    <property type="protein sequence ID" value="KAJ9691464.1"/>
    <property type="molecule type" value="Genomic_DNA"/>
</dbReference>
<name>A0AA39DPJ2_VITRO</name>
<accession>A0AA39DPJ2</accession>
<evidence type="ECO:0000313" key="2">
    <source>
        <dbReference type="EMBL" id="KAJ9691464.1"/>
    </source>
</evidence>
<reference evidence="2 3" key="1">
    <citation type="journal article" date="2023" name="BMC Biotechnol.">
        <title>Vitis rotundifolia cv Carlos genome sequencing.</title>
        <authorList>
            <person name="Huff M."/>
            <person name="Hulse-Kemp A."/>
            <person name="Scheffler B."/>
            <person name="Youngblood R."/>
            <person name="Simpson S."/>
            <person name="Babiker E."/>
            <person name="Staton M."/>
        </authorList>
    </citation>
    <scope>NUCLEOTIDE SEQUENCE [LARGE SCALE GENOMIC DNA]</scope>
    <source>
        <tissue evidence="2">Leaf</tissue>
    </source>
</reference>
<comment type="caution">
    <text evidence="2">The sequence shown here is derived from an EMBL/GenBank/DDBJ whole genome shotgun (WGS) entry which is preliminary data.</text>
</comment>